<dbReference type="InterPro" id="IPR011990">
    <property type="entry name" value="TPR-like_helical_dom_sf"/>
</dbReference>
<evidence type="ECO:0000313" key="11">
    <source>
        <dbReference type="Proteomes" id="UP000005234"/>
    </source>
</evidence>
<keyword evidence="3" id="KW-0812">Transmembrane</keyword>
<name>H8L0F1_FRAAD</name>
<proteinExistence type="inferred from homology"/>
<dbReference type="KEGG" id="fau:Fraau_3120"/>
<evidence type="ECO:0000256" key="2">
    <source>
        <dbReference type="ARBA" id="ARBA00022452"/>
    </source>
</evidence>
<keyword evidence="2" id="KW-1134">Transmembrane beta strand</keyword>
<dbReference type="HOGENOM" id="CLU_034927_2_0_6"/>
<accession>H8L0F1</accession>
<evidence type="ECO:0000256" key="3">
    <source>
        <dbReference type="ARBA" id="ARBA00022692"/>
    </source>
</evidence>
<keyword evidence="6" id="KW-0998">Cell outer membrane</keyword>
<keyword evidence="11" id="KW-1185">Reference proteome</keyword>
<evidence type="ECO:0000256" key="7">
    <source>
        <dbReference type="ARBA" id="ARBA00023609"/>
    </source>
</evidence>
<evidence type="ECO:0000256" key="1">
    <source>
        <dbReference type="ARBA" id="ARBA00004571"/>
    </source>
</evidence>
<dbReference type="SUPFAM" id="SSF48452">
    <property type="entry name" value="TPR-like"/>
    <property type="match status" value="1"/>
</dbReference>
<evidence type="ECO:0000256" key="4">
    <source>
        <dbReference type="ARBA" id="ARBA00022729"/>
    </source>
</evidence>
<dbReference type="STRING" id="767434.Fraau_3120"/>
<sequence>MRKRARSAGPGQEAARRLLSLIVWLTMLMVIPELGQAQTVEDNQLRLNQSGQRRSASRDRALLEDTDTLTVDGRDYSVAHTVSEIGQAIYIALGRQQWPDVQRFLRRYASMPGADPMLLHYARGGLARHKGHLRQAEREYRALLALQPDFLPGQLELARVLFENQRDQAAATQFRQIAAALPSTAKADGIRHTVQLFLQALRRRHSWQGSFALGPGYNDNINQAQASQTCLWIDGAGNCIIHRRMPAAIAATGLDIEASLFRQQPLSGPHNIYLRSLLMGSLYPGHTRYHQLNSLNQIGYQYRNGHDTWMLAPGFDAGSYGSGLLYRAWGLHGEWSHGFASSWLLKLEADHKRFRYPMFGYRDFDGHLEDGFVTVSRAVGQHWLLLGGLDLVDKQARDPAQGFMQRGARLGAVYSLENQFSLYLMASVRERDYAAFNPMLAQRRHDLERNLILIASLPRWSLFGIYPSLVAQISEIRSNVDWLYSYQRRQISLRLQRPF</sequence>
<gene>
    <name evidence="10" type="ordered locus">Fraau_3120</name>
</gene>
<feature type="domain" description="Surface lipoprotein assembly modifier N-terminal TPR repeats region" evidence="9">
    <location>
        <begin position="80"/>
        <end position="174"/>
    </location>
</feature>
<dbReference type="eggNOG" id="COG3118">
    <property type="taxonomic scope" value="Bacteria"/>
</dbReference>
<organism evidence="10 11">
    <name type="scientific">Frateuria aurantia (strain ATCC 33424 / DSM 6220 / KCTC 2777 / LMG 1558 / NBRC 3245 / NCIMB 13370)</name>
    <name type="common">Acetobacter aurantius</name>
    <dbReference type="NCBI Taxonomy" id="767434"/>
    <lineage>
        <taxon>Bacteria</taxon>
        <taxon>Pseudomonadati</taxon>
        <taxon>Pseudomonadota</taxon>
        <taxon>Gammaproteobacteria</taxon>
        <taxon>Lysobacterales</taxon>
        <taxon>Rhodanobacteraceae</taxon>
        <taxon>Frateuria</taxon>
    </lineage>
</organism>
<protein>
    <submittedName>
        <fullName evidence="10">Uncharacterized protein</fullName>
    </submittedName>
</protein>
<dbReference type="GO" id="GO:0009279">
    <property type="term" value="C:cell outer membrane"/>
    <property type="evidence" value="ECO:0007669"/>
    <property type="project" value="UniProtKB-SubCell"/>
</dbReference>
<dbReference type="OrthoDB" id="7525402at2"/>
<dbReference type="Gene3D" id="1.25.40.10">
    <property type="entry name" value="Tetratricopeptide repeat domain"/>
    <property type="match status" value="1"/>
</dbReference>
<keyword evidence="4" id="KW-0732">Signal</keyword>
<keyword evidence="5" id="KW-0472">Membrane</keyword>
<evidence type="ECO:0000256" key="6">
    <source>
        <dbReference type="ARBA" id="ARBA00023237"/>
    </source>
</evidence>
<comment type="subcellular location">
    <subcellularLocation>
        <location evidence="1">Cell outer membrane</location>
        <topology evidence="1">Multi-pass membrane protein</topology>
    </subcellularLocation>
</comment>
<comment type="similarity">
    <text evidence="7">Belongs to the Slam family.</text>
</comment>
<evidence type="ECO:0000259" key="8">
    <source>
        <dbReference type="Pfam" id="PF04575"/>
    </source>
</evidence>
<dbReference type="EMBL" id="CP003350">
    <property type="protein sequence ID" value="AFC87446.1"/>
    <property type="molecule type" value="Genomic_DNA"/>
</dbReference>
<feature type="domain" description="Surface lipoprotein assembly modifier C-terminal" evidence="8">
    <location>
        <begin position="207"/>
        <end position="499"/>
    </location>
</feature>
<dbReference type="AlphaFoldDB" id="H8L0F1"/>
<dbReference type="Pfam" id="PF04575">
    <property type="entry name" value="SlipAM"/>
    <property type="match status" value="1"/>
</dbReference>
<dbReference type="InterPro" id="IPR057556">
    <property type="entry name" value="TPR_Slam"/>
</dbReference>
<evidence type="ECO:0000259" key="9">
    <source>
        <dbReference type="Pfam" id="PF24575"/>
    </source>
</evidence>
<evidence type="ECO:0000256" key="5">
    <source>
        <dbReference type="ARBA" id="ARBA00023136"/>
    </source>
</evidence>
<reference evidence="10" key="1">
    <citation type="submission" date="2012-02" db="EMBL/GenBank/DDBJ databases">
        <title>The complete genome of Frateuria aurantia DSM 6220.</title>
        <authorList>
            <consortium name="US DOE Joint Genome Institute (JGI-PGF)"/>
            <person name="Lucas S."/>
            <person name="Copeland A."/>
            <person name="Lapidus A."/>
            <person name="Glavina del Rio T."/>
            <person name="Dalin E."/>
            <person name="Tice H."/>
            <person name="Bruce D."/>
            <person name="Goodwin L."/>
            <person name="Pitluck S."/>
            <person name="Peters L."/>
            <person name="Ovchinnikova G."/>
            <person name="Teshima H."/>
            <person name="Kyrpides N."/>
            <person name="Mavromatis K."/>
            <person name="Ivanova N."/>
            <person name="Brettin T."/>
            <person name="Detter J.C."/>
            <person name="Han C."/>
            <person name="Larimer F."/>
            <person name="Land M."/>
            <person name="Hauser L."/>
            <person name="Markowitz V."/>
            <person name="Cheng J.-F."/>
            <person name="Hugenholtz P."/>
            <person name="Woyke T."/>
            <person name="Wu D."/>
            <person name="Brambilla E."/>
            <person name="Klenk H.-P."/>
            <person name="Eisen J.A."/>
        </authorList>
    </citation>
    <scope>NUCLEOTIDE SEQUENCE</scope>
    <source>
        <strain evidence="10">DSM 6220</strain>
    </source>
</reference>
<dbReference type="InterPro" id="IPR007655">
    <property type="entry name" value="Slam_C"/>
</dbReference>
<evidence type="ECO:0000313" key="10">
    <source>
        <dbReference type="EMBL" id="AFC87446.1"/>
    </source>
</evidence>
<dbReference type="Pfam" id="PF24575">
    <property type="entry name" value="TPR_Slam"/>
    <property type="match status" value="1"/>
</dbReference>
<dbReference type="Proteomes" id="UP000005234">
    <property type="component" value="Chromosome"/>
</dbReference>